<dbReference type="AlphaFoldDB" id="A0A241RKZ4"/>
<dbReference type="OrthoDB" id="2321563at2"/>
<reference evidence="3 4" key="1">
    <citation type="submission" date="2018-10" db="EMBL/GenBank/DDBJ databases">
        <title>Genome sequences of five Lactobacillus pentosus strains isolated from brines of traditionally fermented spanish-style green table olives and differences between them.</title>
        <authorList>
            <person name="Jimenez Diaz R."/>
        </authorList>
    </citation>
    <scope>NUCLEOTIDE SEQUENCE [LARGE SCALE GENOMIC DNA]</scope>
    <source>
        <strain evidence="3 4">IG8</strain>
    </source>
</reference>
<reference evidence="2" key="4">
    <citation type="submission" date="2023-08" db="EMBL/GenBank/DDBJ databases">
        <authorList>
            <person name="Page C.A."/>
            <person name="Perez-Diaz I.M."/>
        </authorList>
    </citation>
    <scope>NUCLEOTIDE SEQUENCE</scope>
    <source>
        <strain evidence="2">7.8.46</strain>
    </source>
</reference>
<dbReference type="EMBL" id="RDCL01000009">
    <property type="protein sequence ID" value="RMW57433.1"/>
    <property type="molecule type" value="Genomic_DNA"/>
</dbReference>
<dbReference type="EMBL" id="JAPEQV010000004">
    <property type="protein sequence ID" value="MDF2312244.1"/>
    <property type="molecule type" value="Genomic_DNA"/>
</dbReference>
<dbReference type="KEGG" id="lpg:BB562_09910"/>
<protein>
    <submittedName>
        <fullName evidence="2">Uncharacterized protein</fullName>
    </submittedName>
</protein>
<reference evidence="1" key="3">
    <citation type="journal article" date="2023" name="Front Nutr">
        <title>Lactiplantibacillus pentosus P2020 protects the hyperuricemia and renal inflammation in mice.</title>
        <authorList>
            <person name="Wang Z."/>
            <person name="Song L."/>
            <person name="Li X."/>
            <person name="Xiao Y."/>
            <person name="Huang Y."/>
            <person name="Zhang Y."/>
            <person name="Li J."/>
            <person name="Li M."/>
            <person name="Ren Z."/>
        </authorList>
    </citation>
    <scope>NUCLEOTIDE SEQUENCE</scope>
    <source>
        <strain evidence="1">P2000</strain>
    </source>
</reference>
<evidence type="ECO:0000313" key="1">
    <source>
        <dbReference type="EMBL" id="MDF2312244.1"/>
    </source>
</evidence>
<dbReference type="RefSeq" id="WP_003638504.1">
    <property type="nucleotide sequence ID" value="NZ_BJZC01000063.1"/>
</dbReference>
<dbReference type="GeneID" id="49393767"/>
<comment type="caution">
    <text evidence="2">The sequence shown here is derived from an EMBL/GenBank/DDBJ whole genome shotgun (WGS) entry which is preliminary data.</text>
</comment>
<dbReference type="Proteomes" id="UP000281061">
    <property type="component" value="Unassembled WGS sequence"/>
</dbReference>
<evidence type="ECO:0000313" key="2">
    <source>
        <dbReference type="EMBL" id="MDT6991240.1"/>
    </source>
</evidence>
<accession>A0A241RKZ4</accession>
<evidence type="ECO:0000313" key="3">
    <source>
        <dbReference type="EMBL" id="RMW57433.1"/>
    </source>
</evidence>
<organism evidence="2 5">
    <name type="scientific">Lactiplantibacillus pentosus</name>
    <name type="common">Lactobacillus pentosus</name>
    <dbReference type="NCBI Taxonomy" id="1589"/>
    <lineage>
        <taxon>Bacteria</taxon>
        <taxon>Bacillati</taxon>
        <taxon>Bacillota</taxon>
        <taxon>Bacilli</taxon>
        <taxon>Lactobacillales</taxon>
        <taxon>Lactobacillaceae</taxon>
        <taxon>Lactiplantibacillus</taxon>
    </lineage>
</organism>
<sequence length="86" mass="10315">MLTKADMSDRDFQKLLQVALTDLGLRQTMLENRVSEVNEEMRSLEKDDQLDKLDMQLRAVRQDYDHYRQFVDPDFKLDVADQYRES</sequence>
<gene>
    <name evidence="3" type="ORF">D6U17_00545</name>
    <name evidence="1" type="ORF">OOJ94_05385</name>
    <name evidence="2" type="ORF">RI536_14345</name>
</gene>
<dbReference type="Proteomes" id="UP001267003">
    <property type="component" value="Unassembled WGS sequence"/>
</dbReference>
<dbReference type="Proteomes" id="UP001151834">
    <property type="component" value="Unassembled WGS sequence"/>
</dbReference>
<dbReference type="EMBL" id="JAVLAQ010000002">
    <property type="protein sequence ID" value="MDT6991240.1"/>
    <property type="molecule type" value="Genomic_DNA"/>
</dbReference>
<evidence type="ECO:0000313" key="5">
    <source>
        <dbReference type="Proteomes" id="UP001267003"/>
    </source>
</evidence>
<reference evidence="1" key="2">
    <citation type="submission" date="2022-11" db="EMBL/GenBank/DDBJ databases">
        <authorList>
            <person name="Wang Z."/>
        </authorList>
    </citation>
    <scope>NUCLEOTIDE SEQUENCE</scope>
    <source>
        <strain evidence="1">P2000</strain>
    </source>
</reference>
<proteinExistence type="predicted"/>
<name>A0A241RKZ4_LACPE</name>
<evidence type="ECO:0000313" key="4">
    <source>
        <dbReference type="Proteomes" id="UP000281061"/>
    </source>
</evidence>